<dbReference type="InterPro" id="IPR044752">
    <property type="entry name" value="PIN-like_EXO1"/>
</dbReference>
<dbReference type="PANTHER" id="PTHR11081:SF65">
    <property type="entry name" value="DNA DAMAGE-INDUCIBLE PROTEIN DIN7-RELATED"/>
    <property type="match status" value="1"/>
</dbReference>
<dbReference type="SMART" id="SM00484">
    <property type="entry name" value="XPGI"/>
    <property type="match status" value="1"/>
</dbReference>
<protein>
    <submittedName>
        <fullName evidence="17">Exodeoxyribonuclease 1</fullName>
    </submittedName>
</protein>
<feature type="domain" description="XPG-I" evidence="15">
    <location>
        <begin position="138"/>
        <end position="208"/>
    </location>
</feature>
<feature type="compositionally biased region" description="Basic residues" evidence="14">
    <location>
        <begin position="481"/>
        <end position="490"/>
    </location>
</feature>
<dbReference type="FunFam" id="3.40.50.1010:FF:000002">
    <property type="entry name" value="Exonuclease 1, putative"/>
    <property type="match status" value="1"/>
</dbReference>
<keyword evidence="12" id="KW-0234">DNA repair</keyword>
<organism evidence="17 18">
    <name type="scientific">Massarina eburnea CBS 473.64</name>
    <dbReference type="NCBI Taxonomy" id="1395130"/>
    <lineage>
        <taxon>Eukaryota</taxon>
        <taxon>Fungi</taxon>
        <taxon>Dikarya</taxon>
        <taxon>Ascomycota</taxon>
        <taxon>Pezizomycotina</taxon>
        <taxon>Dothideomycetes</taxon>
        <taxon>Pleosporomycetidae</taxon>
        <taxon>Pleosporales</taxon>
        <taxon>Massarineae</taxon>
        <taxon>Massarinaceae</taxon>
        <taxon>Massarina</taxon>
    </lineage>
</organism>
<feature type="compositionally biased region" description="Low complexity" evidence="14">
    <location>
        <begin position="590"/>
        <end position="609"/>
    </location>
</feature>
<evidence type="ECO:0000256" key="9">
    <source>
        <dbReference type="ARBA" id="ARBA00022842"/>
    </source>
</evidence>
<evidence type="ECO:0000313" key="17">
    <source>
        <dbReference type="EMBL" id="KAF2641249.1"/>
    </source>
</evidence>
<feature type="compositionally biased region" description="Polar residues" evidence="14">
    <location>
        <begin position="545"/>
        <end position="575"/>
    </location>
</feature>
<dbReference type="InterPro" id="IPR008918">
    <property type="entry name" value="HhH2"/>
</dbReference>
<dbReference type="Gene3D" id="1.10.150.20">
    <property type="entry name" value="5' to 3' exonuclease, C-terminal subdomain"/>
    <property type="match status" value="1"/>
</dbReference>
<evidence type="ECO:0000256" key="3">
    <source>
        <dbReference type="ARBA" id="ARBA00010563"/>
    </source>
</evidence>
<dbReference type="Gene3D" id="3.40.50.1010">
    <property type="entry name" value="5'-nuclease"/>
    <property type="match status" value="1"/>
</dbReference>
<dbReference type="Pfam" id="PF00867">
    <property type="entry name" value="XPG_I"/>
    <property type="match status" value="1"/>
</dbReference>
<dbReference type="CDD" id="cd09857">
    <property type="entry name" value="PIN_EXO1"/>
    <property type="match status" value="1"/>
</dbReference>
<feature type="compositionally biased region" description="Basic residues" evidence="14">
    <location>
        <begin position="330"/>
        <end position="339"/>
    </location>
</feature>
<keyword evidence="8" id="KW-0269">Exonuclease</keyword>
<evidence type="ECO:0000259" key="16">
    <source>
        <dbReference type="SMART" id="SM00485"/>
    </source>
</evidence>
<dbReference type="EMBL" id="MU006783">
    <property type="protein sequence ID" value="KAF2641249.1"/>
    <property type="molecule type" value="Genomic_DNA"/>
</dbReference>
<sequence>MGISGLLPLLKSIQKPGSLKKYAGQTIGVDAYGWLHRGTVACAIDLAEDKPTTKFVNFAMHRVRMLIHFGITPYIVFDGDYLPSKAGTEKDRAARRKEGKRLGLELLKVGKTAQAHLELQKAVDVTPEMARMLIEELKHHNIQYIVAPYEADSQMAYLERKGLIDAILTEDSDLLVFGAKCLITKLDKYGECVEINRNLFTACREVSLVGWSDADFRRMAILSGCDYLPSPGGMGLKTAYRMLRKHKTVDRLIKAAQFDGKIKIPTGYLEAFYQAENTFLYQWVFCPVSKQLVNLTAPEHGVDVSEMFFIGEEVPADIALGVARGDLHPHTKQPLHVRSKVAPSGKPLKPAGAAASTTAQTPVGKNERSIDSFFKPKRTPLAELDINLFTPSPSQQVLLEQQRRRSGWEPVPAPQPSTAPQPARRAFSDSFTARRTAPMPPRRQRLCTDSAADTRSAGNGDVTRSRFFATPTAEPSPSLRTNHKSKKKSRQSFELYSDDSIEDAMNDIVDIEEALSQPRKKMKVFGDSIRSSMDSDSQSSIFSRTTAGPSQDSDTLTPATSYSSPEPDSAPNSGLSKHVEAFRSKFAYDSGSPSSASPSIRASTSTRSTRPYKRAPSSRLSQLVTDESQEVNTEVSVAHEPHLQHDSQAELIEDSAWADMDAEVIVPASSPTGPPTPLKPSLSSTHQEVRGSEELIVSDSDAESICSPRKPLLNLGRFAFSG</sequence>
<feature type="compositionally biased region" description="Polar residues" evidence="14">
    <location>
        <begin position="618"/>
        <end position="627"/>
    </location>
</feature>
<dbReference type="SMART" id="SM00279">
    <property type="entry name" value="HhH2"/>
    <property type="match status" value="1"/>
</dbReference>
<keyword evidence="18" id="KW-1185">Reference proteome</keyword>
<evidence type="ECO:0000256" key="2">
    <source>
        <dbReference type="ARBA" id="ARBA00004123"/>
    </source>
</evidence>
<dbReference type="PRINTS" id="PR00853">
    <property type="entry name" value="XPGRADSUPER"/>
</dbReference>
<evidence type="ECO:0000256" key="4">
    <source>
        <dbReference type="ARBA" id="ARBA00022722"/>
    </source>
</evidence>
<evidence type="ECO:0000256" key="10">
    <source>
        <dbReference type="ARBA" id="ARBA00022881"/>
    </source>
</evidence>
<dbReference type="InterPro" id="IPR036279">
    <property type="entry name" value="5-3_exonuclease_C_sf"/>
</dbReference>
<dbReference type="SUPFAM" id="SSF88723">
    <property type="entry name" value="PIN domain-like"/>
    <property type="match status" value="1"/>
</dbReference>
<feature type="compositionally biased region" description="Low complexity" evidence="14">
    <location>
        <begin position="529"/>
        <end position="544"/>
    </location>
</feature>
<dbReference type="InterPro" id="IPR037315">
    <property type="entry name" value="EXO1_H3TH"/>
</dbReference>
<gene>
    <name evidence="17" type="ORF">P280DRAFT_498125</name>
</gene>
<feature type="region of interest" description="Disordered" evidence="14">
    <location>
        <begin position="398"/>
        <end position="493"/>
    </location>
</feature>
<dbReference type="CDD" id="cd09908">
    <property type="entry name" value="H3TH_EXO1"/>
    <property type="match status" value="1"/>
</dbReference>
<comment type="subcellular location">
    <subcellularLocation>
        <location evidence="2">Nucleus</location>
    </subcellularLocation>
</comment>
<comment type="similarity">
    <text evidence="3">Belongs to the XPG/RAD2 endonuclease family. EXO1 subfamily.</text>
</comment>
<dbReference type="InterPro" id="IPR019974">
    <property type="entry name" value="XPG_CS"/>
</dbReference>
<evidence type="ECO:0000256" key="12">
    <source>
        <dbReference type="ARBA" id="ARBA00023204"/>
    </source>
</evidence>
<accession>A0A6A6S093</accession>
<evidence type="ECO:0000256" key="7">
    <source>
        <dbReference type="ARBA" id="ARBA00022801"/>
    </source>
</evidence>
<evidence type="ECO:0000259" key="15">
    <source>
        <dbReference type="SMART" id="SM00484"/>
    </source>
</evidence>
<feature type="region of interest" description="Disordered" evidence="14">
    <location>
        <begin position="669"/>
        <end position="691"/>
    </location>
</feature>
<dbReference type="InterPro" id="IPR006085">
    <property type="entry name" value="XPG_DNA_repair_N"/>
</dbReference>
<dbReference type="GO" id="GO:0003677">
    <property type="term" value="F:DNA binding"/>
    <property type="evidence" value="ECO:0007669"/>
    <property type="project" value="UniProtKB-KW"/>
</dbReference>
<dbReference type="Proteomes" id="UP000799753">
    <property type="component" value="Unassembled WGS sequence"/>
</dbReference>
<evidence type="ECO:0000256" key="1">
    <source>
        <dbReference type="ARBA" id="ARBA00001946"/>
    </source>
</evidence>
<dbReference type="SMART" id="SM00485">
    <property type="entry name" value="XPGN"/>
    <property type="match status" value="1"/>
</dbReference>
<evidence type="ECO:0000256" key="11">
    <source>
        <dbReference type="ARBA" id="ARBA00023125"/>
    </source>
</evidence>
<dbReference type="GO" id="GO:0035312">
    <property type="term" value="F:5'-3' DNA exonuclease activity"/>
    <property type="evidence" value="ECO:0007669"/>
    <property type="project" value="InterPro"/>
</dbReference>
<dbReference type="PROSITE" id="PS00841">
    <property type="entry name" value="XPG_1"/>
    <property type="match status" value="1"/>
</dbReference>
<dbReference type="GO" id="GO:0017108">
    <property type="term" value="F:5'-flap endonuclease activity"/>
    <property type="evidence" value="ECO:0007669"/>
    <property type="project" value="TreeGrafter"/>
</dbReference>
<evidence type="ECO:0000256" key="8">
    <source>
        <dbReference type="ARBA" id="ARBA00022839"/>
    </source>
</evidence>
<comment type="cofactor">
    <cofactor evidence="1">
        <name>Mg(2+)</name>
        <dbReference type="ChEBI" id="CHEBI:18420"/>
    </cofactor>
</comment>
<keyword evidence="7" id="KW-0378">Hydrolase</keyword>
<dbReference type="InterPro" id="IPR006086">
    <property type="entry name" value="XPG-I_dom"/>
</dbReference>
<evidence type="ECO:0000256" key="5">
    <source>
        <dbReference type="ARBA" id="ARBA00022723"/>
    </source>
</evidence>
<dbReference type="GO" id="GO:0006281">
    <property type="term" value="P:DNA repair"/>
    <property type="evidence" value="ECO:0007669"/>
    <property type="project" value="UniProtKB-KW"/>
</dbReference>
<feature type="region of interest" description="Disordered" evidence="14">
    <location>
        <begin position="329"/>
        <end position="372"/>
    </location>
</feature>
<feature type="domain" description="XPG N-terminal" evidence="16">
    <location>
        <begin position="1"/>
        <end position="99"/>
    </location>
</feature>
<name>A0A6A6S093_9PLEO</name>
<reference evidence="17" key="1">
    <citation type="journal article" date="2020" name="Stud. Mycol.">
        <title>101 Dothideomycetes genomes: a test case for predicting lifestyles and emergence of pathogens.</title>
        <authorList>
            <person name="Haridas S."/>
            <person name="Albert R."/>
            <person name="Binder M."/>
            <person name="Bloem J."/>
            <person name="Labutti K."/>
            <person name="Salamov A."/>
            <person name="Andreopoulos B."/>
            <person name="Baker S."/>
            <person name="Barry K."/>
            <person name="Bills G."/>
            <person name="Bluhm B."/>
            <person name="Cannon C."/>
            <person name="Castanera R."/>
            <person name="Culley D."/>
            <person name="Daum C."/>
            <person name="Ezra D."/>
            <person name="Gonzalez J."/>
            <person name="Henrissat B."/>
            <person name="Kuo A."/>
            <person name="Liang C."/>
            <person name="Lipzen A."/>
            <person name="Lutzoni F."/>
            <person name="Magnuson J."/>
            <person name="Mondo S."/>
            <person name="Nolan M."/>
            <person name="Ohm R."/>
            <person name="Pangilinan J."/>
            <person name="Park H.-J."/>
            <person name="Ramirez L."/>
            <person name="Alfaro M."/>
            <person name="Sun H."/>
            <person name="Tritt A."/>
            <person name="Yoshinaga Y."/>
            <person name="Zwiers L.-H."/>
            <person name="Turgeon B."/>
            <person name="Goodwin S."/>
            <person name="Spatafora J."/>
            <person name="Crous P."/>
            <person name="Grigoriev I."/>
        </authorList>
    </citation>
    <scope>NUCLEOTIDE SEQUENCE</scope>
    <source>
        <strain evidence="17">CBS 473.64</strain>
    </source>
</reference>
<dbReference type="GO" id="GO:0046872">
    <property type="term" value="F:metal ion binding"/>
    <property type="evidence" value="ECO:0007669"/>
    <property type="project" value="UniProtKB-KW"/>
</dbReference>
<dbReference type="InterPro" id="IPR029060">
    <property type="entry name" value="PIN-like_dom_sf"/>
</dbReference>
<dbReference type="OrthoDB" id="26491at2759"/>
<keyword evidence="11" id="KW-0238">DNA-binding</keyword>
<keyword evidence="10" id="KW-0267">Excision nuclease</keyword>
<dbReference type="FunFam" id="1.10.150.20:FF:000011">
    <property type="entry name" value="exonuclease 1"/>
    <property type="match status" value="1"/>
</dbReference>
<evidence type="ECO:0000256" key="14">
    <source>
        <dbReference type="SAM" id="MobiDB-lite"/>
    </source>
</evidence>
<dbReference type="InterPro" id="IPR006084">
    <property type="entry name" value="XPG/Rad2"/>
</dbReference>
<keyword evidence="13" id="KW-0539">Nucleus</keyword>
<dbReference type="PANTHER" id="PTHR11081">
    <property type="entry name" value="FLAP ENDONUCLEASE FAMILY MEMBER"/>
    <property type="match status" value="1"/>
</dbReference>
<evidence type="ECO:0000256" key="6">
    <source>
        <dbReference type="ARBA" id="ARBA00022763"/>
    </source>
</evidence>
<feature type="region of interest" description="Disordered" evidence="14">
    <location>
        <begin position="529"/>
        <end position="575"/>
    </location>
</feature>
<keyword evidence="9" id="KW-0460">Magnesium</keyword>
<keyword evidence="6" id="KW-0227">DNA damage</keyword>
<feature type="region of interest" description="Disordered" evidence="14">
    <location>
        <begin position="588"/>
        <end position="627"/>
    </location>
</feature>
<dbReference type="Pfam" id="PF00752">
    <property type="entry name" value="XPG_N"/>
    <property type="match status" value="1"/>
</dbReference>
<proteinExistence type="inferred from homology"/>
<evidence type="ECO:0000313" key="18">
    <source>
        <dbReference type="Proteomes" id="UP000799753"/>
    </source>
</evidence>
<keyword evidence="4" id="KW-0540">Nuclease</keyword>
<dbReference type="AlphaFoldDB" id="A0A6A6S093"/>
<dbReference type="GO" id="GO:0005634">
    <property type="term" value="C:nucleus"/>
    <property type="evidence" value="ECO:0007669"/>
    <property type="project" value="UniProtKB-SubCell"/>
</dbReference>
<dbReference type="SUPFAM" id="SSF47807">
    <property type="entry name" value="5' to 3' exonuclease, C-terminal subdomain"/>
    <property type="match status" value="1"/>
</dbReference>
<evidence type="ECO:0000256" key="13">
    <source>
        <dbReference type="ARBA" id="ARBA00023242"/>
    </source>
</evidence>
<keyword evidence="5" id="KW-0479">Metal-binding</keyword>